<accession>A0A8S9R451</accession>
<evidence type="ECO:0000313" key="2">
    <source>
        <dbReference type="Proteomes" id="UP000712600"/>
    </source>
</evidence>
<protein>
    <submittedName>
        <fullName evidence="1">Uncharacterized protein</fullName>
    </submittedName>
</protein>
<dbReference type="Proteomes" id="UP000712600">
    <property type="component" value="Unassembled WGS sequence"/>
</dbReference>
<gene>
    <name evidence="1" type="ORF">F2Q69_00017459</name>
</gene>
<dbReference type="EMBL" id="QGKX02000996">
    <property type="protein sequence ID" value="KAF3558897.1"/>
    <property type="molecule type" value="Genomic_DNA"/>
</dbReference>
<name>A0A8S9R451_BRACR</name>
<reference evidence="1" key="1">
    <citation type="submission" date="2019-12" db="EMBL/GenBank/DDBJ databases">
        <title>Genome sequencing and annotation of Brassica cretica.</title>
        <authorList>
            <person name="Studholme D.J."/>
            <person name="Sarris P."/>
        </authorList>
    </citation>
    <scope>NUCLEOTIDE SEQUENCE</scope>
    <source>
        <strain evidence="1">PFS-109/04</strain>
        <tissue evidence="1">Leaf</tissue>
    </source>
</reference>
<dbReference type="AlphaFoldDB" id="A0A8S9R451"/>
<evidence type="ECO:0000313" key="1">
    <source>
        <dbReference type="EMBL" id="KAF3558897.1"/>
    </source>
</evidence>
<comment type="caution">
    <text evidence="1">The sequence shown here is derived from an EMBL/GenBank/DDBJ whole genome shotgun (WGS) entry which is preliminary data.</text>
</comment>
<proteinExistence type="predicted"/>
<organism evidence="1 2">
    <name type="scientific">Brassica cretica</name>
    <name type="common">Mustard</name>
    <dbReference type="NCBI Taxonomy" id="69181"/>
    <lineage>
        <taxon>Eukaryota</taxon>
        <taxon>Viridiplantae</taxon>
        <taxon>Streptophyta</taxon>
        <taxon>Embryophyta</taxon>
        <taxon>Tracheophyta</taxon>
        <taxon>Spermatophyta</taxon>
        <taxon>Magnoliopsida</taxon>
        <taxon>eudicotyledons</taxon>
        <taxon>Gunneridae</taxon>
        <taxon>Pentapetalae</taxon>
        <taxon>rosids</taxon>
        <taxon>malvids</taxon>
        <taxon>Brassicales</taxon>
        <taxon>Brassicaceae</taxon>
        <taxon>Brassiceae</taxon>
        <taxon>Brassica</taxon>
    </lineage>
</organism>
<sequence length="113" mass="12236">MLNGLQVSGLRFSRTAIGSARVVCVLSSWSPVTPFGGVAHPRPWSATWLLRWCCLAIACLQVMSFTGSGAAGVSDSLLLWSDFVLEVFGLSPSLDLLVEAMCTARFYRALFFS</sequence>